<reference evidence="1 2" key="1">
    <citation type="submission" date="2009-11" db="EMBL/GenBank/DDBJ databases">
        <title>Annotation of Allomyces macrogynus ATCC 38327.</title>
        <authorList>
            <consortium name="The Broad Institute Genome Sequencing Platform"/>
            <person name="Russ C."/>
            <person name="Cuomo C."/>
            <person name="Burger G."/>
            <person name="Gray M.W."/>
            <person name="Holland P.W.H."/>
            <person name="King N."/>
            <person name="Lang F.B.F."/>
            <person name="Roger A.J."/>
            <person name="Ruiz-Trillo I."/>
            <person name="Young S.K."/>
            <person name="Zeng Q."/>
            <person name="Gargeya S."/>
            <person name="Fitzgerald M."/>
            <person name="Haas B."/>
            <person name="Abouelleil A."/>
            <person name="Alvarado L."/>
            <person name="Arachchi H.M."/>
            <person name="Berlin A."/>
            <person name="Chapman S.B."/>
            <person name="Gearin G."/>
            <person name="Goldberg J."/>
            <person name="Griggs A."/>
            <person name="Gujja S."/>
            <person name="Hansen M."/>
            <person name="Heiman D."/>
            <person name="Howarth C."/>
            <person name="Larimer J."/>
            <person name="Lui A."/>
            <person name="MacDonald P.J.P."/>
            <person name="McCowen C."/>
            <person name="Montmayeur A."/>
            <person name="Murphy C."/>
            <person name="Neiman D."/>
            <person name="Pearson M."/>
            <person name="Priest M."/>
            <person name="Roberts A."/>
            <person name="Saif S."/>
            <person name="Shea T."/>
            <person name="Sisk P."/>
            <person name="Stolte C."/>
            <person name="Sykes S."/>
            <person name="Wortman J."/>
            <person name="Nusbaum C."/>
            <person name="Birren B."/>
        </authorList>
    </citation>
    <scope>NUCLEOTIDE SEQUENCE [LARGE SCALE GENOMIC DNA]</scope>
    <source>
        <strain evidence="1 2">ATCC 38327</strain>
    </source>
</reference>
<accession>A0A0L0SHR5</accession>
<evidence type="ECO:0000313" key="2">
    <source>
        <dbReference type="Proteomes" id="UP000054350"/>
    </source>
</evidence>
<reference evidence="2" key="2">
    <citation type="submission" date="2009-11" db="EMBL/GenBank/DDBJ databases">
        <title>The Genome Sequence of Allomyces macrogynus strain ATCC 38327.</title>
        <authorList>
            <consortium name="The Broad Institute Genome Sequencing Platform"/>
            <person name="Russ C."/>
            <person name="Cuomo C."/>
            <person name="Shea T."/>
            <person name="Young S.K."/>
            <person name="Zeng Q."/>
            <person name="Koehrsen M."/>
            <person name="Haas B."/>
            <person name="Borodovsky M."/>
            <person name="Guigo R."/>
            <person name="Alvarado L."/>
            <person name="Berlin A."/>
            <person name="Borenstein D."/>
            <person name="Chen Z."/>
            <person name="Engels R."/>
            <person name="Freedman E."/>
            <person name="Gellesch M."/>
            <person name="Goldberg J."/>
            <person name="Griggs A."/>
            <person name="Gujja S."/>
            <person name="Heiman D."/>
            <person name="Hepburn T."/>
            <person name="Howarth C."/>
            <person name="Jen D."/>
            <person name="Larson L."/>
            <person name="Lewis B."/>
            <person name="Mehta T."/>
            <person name="Park D."/>
            <person name="Pearson M."/>
            <person name="Roberts A."/>
            <person name="Saif S."/>
            <person name="Shenoy N."/>
            <person name="Sisk P."/>
            <person name="Stolte C."/>
            <person name="Sykes S."/>
            <person name="Walk T."/>
            <person name="White J."/>
            <person name="Yandava C."/>
            <person name="Burger G."/>
            <person name="Gray M.W."/>
            <person name="Holland P.W.H."/>
            <person name="King N."/>
            <person name="Lang F.B.F."/>
            <person name="Roger A.J."/>
            <person name="Ruiz-Trillo I."/>
            <person name="Lander E."/>
            <person name="Nusbaum C."/>
        </authorList>
    </citation>
    <scope>NUCLEOTIDE SEQUENCE [LARGE SCALE GENOMIC DNA]</scope>
    <source>
        <strain evidence="2">ATCC 38327</strain>
    </source>
</reference>
<evidence type="ECO:0000313" key="1">
    <source>
        <dbReference type="EMBL" id="KNE61979.1"/>
    </source>
</evidence>
<keyword evidence="2" id="KW-1185">Reference proteome</keyword>
<dbReference type="InterPro" id="IPR032675">
    <property type="entry name" value="LRR_dom_sf"/>
</dbReference>
<gene>
    <name evidence="1" type="ORF">AMAG_07242</name>
</gene>
<dbReference type="AlphaFoldDB" id="A0A0L0SHR5"/>
<sequence>MPPRLQRSSMRWRYLLEVDLVDLILYWPQSLAHLDLQFNEIEVPPAPLPPNLRTLILRGNSPDGDRANEWIPELPPTFRLLSMEDAGSAIFDLAPFSEVVYSNSIWT</sequence>
<dbReference type="Proteomes" id="UP000054350">
    <property type="component" value="Unassembled WGS sequence"/>
</dbReference>
<dbReference type="Gene3D" id="3.80.10.10">
    <property type="entry name" value="Ribonuclease Inhibitor"/>
    <property type="match status" value="1"/>
</dbReference>
<dbReference type="VEuPathDB" id="FungiDB:AMAG_07242"/>
<dbReference type="EMBL" id="GG745339">
    <property type="protein sequence ID" value="KNE61979.1"/>
    <property type="molecule type" value="Genomic_DNA"/>
</dbReference>
<name>A0A0L0SHR5_ALLM3</name>
<protein>
    <submittedName>
        <fullName evidence="1">Uncharacterized protein</fullName>
    </submittedName>
</protein>
<organism evidence="1 2">
    <name type="scientific">Allomyces macrogynus (strain ATCC 38327)</name>
    <name type="common">Allomyces javanicus var. macrogynus</name>
    <dbReference type="NCBI Taxonomy" id="578462"/>
    <lineage>
        <taxon>Eukaryota</taxon>
        <taxon>Fungi</taxon>
        <taxon>Fungi incertae sedis</taxon>
        <taxon>Blastocladiomycota</taxon>
        <taxon>Blastocladiomycetes</taxon>
        <taxon>Blastocladiales</taxon>
        <taxon>Blastocladiaceae</taxon>
        <taxon>Allomyces</taxon>
    </lineage>
</organism>
<proteinExistence type="predicted"/>